<evidence type="ECO:0000313" key="1">
    <source>
        <dbReference type="EnsemblPlants" id="KQL15630"/>
    </source>
</evidence>
<protein>
    <submittedName>
        <fullName evidence="1">Uncharacterized protein</fullName>
    </submittedName>
</protein>
<proteinExistence type="predicted"/>
<dbReference type="InParanoid" id="K3ZB45"/>
<evidence type="ECO:0000313" key="2">
    <source>
        <dbReference type="Proteomes" id="UP000004995"/>
    </source>
</evidence>
<dbReference type="AlphaFoldDB" id="K3ZB45"/>
<dbReference type="EnsemblPlants" id="KQL15630">
    <property type="protein sequence ID" value="KQL15630"/>
    <property type="gene ID" value="SETIT_023766mg"/>
</dbReference>
<reference evidence="1" key="2">
    <citation type="submission" date="2018-08" db="UniProtKB">
        <authorList>
            <consortium name="EnsemblPlants"/>
        </authorList>
    </citation>
    <scope>IDENTIFICATION</scope>
    <source>
        <strain evidence="1">Yugu1</strain>
    </source>
</reference>
<organism evidence="1 2">
    <name type="scientific">Setaria italica</name>
    <name type="common">Foxtail millet</name>
    <name type="synonym">Panicum italicum</name>
    <dbReference type="NCBI Taxonomy" id="4555"/>
    <lineage>
        <taxon>Eukaryota</taxon>
        <taxon>Viridiplantae</taxon>
        <taxon>Streptophyta</taxon>
        <taxon>Embryophyta</taxon>
        <taxon>Tracheophyta</taxon>
        <taxon>Spermatophyta</taxon>
        <taxon>Magnoliopsida</taxon>
        <taxon>Liliopsida</taxon>
        <taxon>Poales</taxon>
        <taxon>Poaceae</taxon>
        <taxon>PACMAD clade</taxon>
        <taxon>Panicoideae</taxon>
        <taxon>Panicodae</taxon>
        <taxon>Paniceae</taxon>
        <taxon>Cenchrinae</taxon>
        <taxon>Setaria</taxon>
    </lineage>
</organism>
<reference evidence="2" key="1">
    <citation type="journal article" date="2012" name="Nat. Biotechnol.">
        <title>Reference genome sequence of the model plant Setaria.</title>
        <authorList>
            <person name="Bennetzen J.L."/>
            <person name="Schmutz J."/>
            <person name="Wang H."/>
            <person name="Percifield R."/>
            <person name="Hawkins J."/>
            <person name="Pontaroli A.C."/>
            <person name="Estep M."/>
            <person name="Feng L."/>
            <person name="Vaughn J.N."/>
            <person name="Grimwood J."/>
            <person name="Jenkins J."/>
            <person name="Barry K."/>
            <person name="Lindquist E."/>
            <person name="Hellsten U."/>
            <person name="Deshpande S."/>
            <person name="Wang X."/>
            <person name="Wu X."/>
            <person name="Mitros T."/>
            <person name="Triplett J."/>
            <person name="Yang X."/>
            <person name="Ye C.Y."/>
            <person name="Mauro-Herrera M."/>
            <person name="Wang L."/>
            <person name="Li P."/>
            <person name="Sharma M."/>
            <person name="Sharma R."/>
            <person name="Ronald P.C."/>
            <person name="Panaud O."/>
            <person name="Kellogg E.A."/>
            <person name="Brutnell T.P."/>
            <person name="Doust A.N."/>
            <person name="Tuskan G.A."/>
            <person name="Rokhsar D."/>
            <person name="Devos K.M."/>
        </authorList>
    </citation>
    <scope>NUCLEOTIDE SEQUENCE [LARGE SCALE GENOMIC DNA]</scope>
    <source>
        <strain evidence="2">cv. Yugu1</strain>
    </source>
</reference>
<name>K3ZB45_SETIT</name>
<dbReference type="Proteomes" id="UP000004995">
    <property type="component" value="Unassembled WGS sequence"/>
</dbReference>
<dbReference type="Gramene" id="KQL15630">
    <property type="protein sequence ID" value="KQL15630"/>
    <property type="gene ID" value="SETIT_023766mg"/>
</dbReference>
<keyword evidence="2" id="KW-1185">Reference proteome</keyword>
<dbReference type="EMBL" id="AGNK02001746">
    <property type="status" value="NOT_ANNOTATED_CDS"/>
    <property type="molecule type" value="Genomic_DNA"/>
</dbReference>
<dbReference type="HOGENOM" id="CLU_2324707_0_0_1"/>
<sequence length="99" mass="11554">MFHQVAQRESMNKQLQKHTRNGKNIYIILANGFFLEAKMYTVTPNHVIYLYLAVNPRLSVYRSIIKQSTDIFILMKGVIYESNPTNTGLRKHDHTSRCP</sequence>
<accession>K3ZB45</accession>